<dbReference type="InterPro" id="IPR050563">
    <property type="entry name" value="4-hydroxybenzoyl-CoA_TE"/>
</dbReference>
<dbReference type="Gene3D" id="3.10.129.10">
    <property type="entry name" value="Hotdog Thioesterase"/>
    <property type="match status" value="1"/>
</dbReference>
<evidence type="ECO:0000256" key="1">
    <source>
        <dbReference type="ARBA" id="ARBA00005953"/>
    </source>
</evidence>
<accession>L0A5C3</accession>
<dbReference type="AlphaFoldDB" id="L0A5C3"/>
<dbReference type="OrthoDB" id="129788at2"/>
<name>L0A5C3_DEIPD</name>
<dbReference type="EMBL" id="CP003382">
    <property type="protein sequence ID" value="AFZ68210.1"/>
    <property type="molecule type" value="Genomic_DNA"/>
</dbReference>
<dbReference type="PANTHER" id="PTHR31793">
    <property type="entry name" value="4-HYDROXYBENZOYL-COA THIOESTERASE FAMILY MEMBER"/>
    <property type="match status" value="1"/>
</dbReference>
<gene>
    <name evidence="4" type="ordered locus">Deipe_2746</name>
</gene>
<keyword evidence="2 4" id="KW-0378">Hydrolase</keyword>
<evidence type="ECO:0000256" key="2">
    <source>
        <dbReference type="ARBA" id="ARBA00022801"/>
    </source>
</evidence>
<dbReference type="InterPro" id="IPR006684">
    <property type="entry name" value="YbgC/YbaW"/>
</dbReference>
<dbReference type="KEGG" id="dpd:Deipe_2746"/>
<dbReference type="RefSeq" id="WP_015236512.1">
    <property type="nucleotide sequence ID" value="NC_019793.1"/>
</dbReference>
<evidence type="ECO:0000313" key="5">
    <source>
        <dbReference type="Proteomes" id="UP000010467"/>
    </source>
</evidence>
<comment type="similarity">
    <text evidence="1">Belongs to the 4-hydroxybenzoyl-CoA thioesterase family.</text>
</comment>
<reference evidence="5" key="1">
    <citation type="submission" date="2012-03" db="EMBL/GenBank/DDBJ databases">
        <title>Complete sequence of chromosome of Deinococcus peraridilitoris DSM 19664.</title>
        <authorList>
            <person name="Lucas S."/>
            <person name="Copeland A."/>
            <person name="Lapidus A."/>
            <person name="Glavina del Rio T."/>
            <person name="Dalin E."/>
            <person name="Tice H."/>
            <person name="Bruce D."/>
            <person name="Goodwin L."/>
            <person name="Pitluck S."/>
            <person name="Peters L."/>
            <person name="Mikhailova N."/>
            <person name="Lu M."/>
            <person name="Kyrpides N."/>
            <person name="Mavromatis K."/>
            <person name="Ivanova N."/>
            <person name="Brettin T."/>
            <person name="Detter J.C."/>
            <person name="Han C."/>
            <person name="Larimer F."/>
            <person name="Land M."/>
            <person name="Hauser L."/>
            <person name="Markowitz V."/>
            <person name="Cheng J.-F."/>
            <person name="Hugenholtz P."/>
            <person name="Woyke T."/>
            <person name="Wu D."/>
            <person name="Pukall R."/>
            <person name="Steenblock K."/>
            <person name="Brambilla E."/>
            <person name="Klenk H.-P."/>
            <person name="Eisen J.A."/>
        </authorList>
    </citation>
    <scope>NUCLEOTIDE SEQUENCE [LARGE SCALE GENOMIC DNA]</scope>
    <source>
        <strain evidence="5">DSM 19664 / LMG 22246 / CIP 109416 / KR-200</strain>
    </source>
</reference>
<dbReference type="GO" id="GO:0047617">
    <property type="term" value="F:fatty acyl-CoA hydrolase activity"/>
    <property type="evidence" value="ECO:0007669"/>
    <property type="project" value="TreeGrafter"/>
</dbReference>
<dbReference type="SUPFAM" id="SSF54637">
    <property type="entry name" value="Thioesterase/thiol ester dehydrase-isomerase"/>
    <property type="match status" value="1"/>
</dbReference>
<dbReference type="PATRIC" id="fig|937777.3.peg.2760"/>
<organism evidence="4 5">
    <name type="scientific">Deinococcus peraridilitoris (strain DSM 19664 / LMG 22246 / CIP 109416 / KR-200)</name>
    <dbReference type="NCBI Taxonomy" id="937777"/>
    <lineage>
        <taxon>Bacteria</taxon>
        <taxon>Thermotogati</taxon>
        <taxon>Deinococcota</taxon>
        <taxon>Deinococci</taxon>
        <taxon>Deinococcales</taxon>
        <taxon>Deinococcaceae</taxon>
        <taxon>Deinococcus</taxon>
    </lineage>
</organism>
<keyword evidence="5" id="KW-1185">Reference proteome</keyword>
<dbReference type="Proteomes" id="UP000010467">
    <property type="component" value="Chromosome"/>
</dbReference>
<proteinExistence type="inferred from homology"/>
<dbReference type="PANTHER" id="PTHR31793:SF27">
    <property type="entry name" value="NOVEL THIOESTERASE SUPERFAMILY DOMAIN AND SAPOSIN A-TYPE DOMAIN CONTAINING PROTEIN (0610012H03RIK)"/>
    <property type="match status" value="1"/>
</dbReference>
<dbReference type="eggNOG" id="COG0824">
    <property type="taxonomic scope" value="Bacteria"/>
</dbReference>
<dbReference type="CDD" id="cd00586">
    <property type="entry name" value="4HBT"/>
    <property type="match status" value="1"/>
</dbReference>
<protein>
    <submittedName>
        <fullName evidence="4">Acyl-CoA thioester hydrolase, YbgC/YbaW family</fullName>
    </submittedName>
</protein>
<sequence length="151" mass="16706">MSVFRYLLRVRYSECDAQKVVFNARYGEYIDLATTELMRAVGFGEALGSGELDYQLVKQVIEWNAPAQFDQVLELSVWAEHLGTTSFTLRTDIRIAGQERVICSAQTVNVQVDGQTLTKKPLSPELRSALQSGAAGRSTDHAGYLQDACPS</sequence>
<evidence type="ECO:0000256" key="3">
    <source>
        <dbReference type="SAM" id="MobiDB-lite"/>
    </source>
</evidence>
<feature type="region of interest" description="Disordered" evidence="3">
    <location>
        <begin position="128"/>
        <end position="151"/>
    </location>
</feature>
<dbReference type="InterPro" id="IPR029069">
    <property type="entry name" value="HotDog_dom_sf"/>
</dbReference>
<dbReference type="HOGENOM" id="CLU_101141_5_0_0"/>
<dbReference type="STRING" id="937777.Deipe_2746"/>
<dbReference type="Pfam" id="PF13279">
    <property type="entry name" value="4HBT_2"/>
    <property type="match status" value="1"/>
</dbReference>
<evidence type="ECO:0000313" key="4">
    <source>
        <dbReference type="EMBL" id="AFZ68210.1"/>
    </source>
</evidence>
<dbReference type="NCBIfam" id="TIGR00051">
    <property type="entry name" value="YbgC/FadM family acyl-CoA thioesterase"/>
    <property type="match status" value="1"/>
</dbReference>